<dbReference type="SUPFAM" id="SSF48576">
    <property type="entry name" value="Terpenoid synthases"/>
    <property type="match status" value="1"/>
</dbReference>
<proteinExistence type="predicted"/>
<evidence type="ECO:0000313" key="1">
    <source>
        <dbReference type="EMBL" id="GAY64858.1"/>
    </source>
</evidence>
<protein>
    <submittedName>
        <fullName evidence="1">Uncharacterized protein</fullName>
    </submittedName>
</protein>
<keyword evidence="2" id="KW-1185">Reference proteome</keyword>
<evidence type="ECO:0000313" key="2">
    <source>
        <dbReference type="Proteomes" id="UP000236630"/>
    </source>
</evidence>
<comment type="caution">
    <text evidence="1">The sequence shown here is derived from an EMBL/GenBank/DDBJ whole genome shotgun (WGS) entry which is preliminary data.</text>
</comment>
<name>A0A2H5QJR5_CITUN</name>
<dbReference type="AlphaFoldDB" id="A0A2H5QJR5"/>
<dbReference type="STRING" id="55188.A0A2H5QJR5"/>
<accession>A0A2H5QJR5</accession>
<gene>
    <name evidence="1" type="ORF">CUMW_236790</name>
</gene>
<dbReference type="EMBL" id="BDQV01000433">
    <property type="protein sequence ID" value="GAY64858.1"/>
    <property type="molecule type" value="Genomic_DNA"/>
</dbReference>
<dbReference type="Proteomes" id="UP000236630">
    <property type="component" value="Unassembled WGS sequence"/>
</dbReference>
<sequence>MNKQRVDDQHPFVVLFVETVFNLARIAQCTYQYGDGLGAPDTRAKKRVLSLVVEPINFTLGN</sequence>
<dbReference type="Gene3D" id="1.10.600.10">
    <property type="entry name" value="Farnesyl Diphosphate Synthase"/>
    <property type="match status" value="1"/>
</dbReference>
<dbReference type="InterPro" id="IPR008949">
    <property type="entry name" value="Isoprenoid_synthase_dom_sf"/>
</dbReference>
<reference evidence="1 2" key="1">
    <citation type="journal article" date="2017" name="Front. Genet.">
        <title>Draft sequencing of the heterozygous diploid genome of Satsuma (Citrus unshiu Marc.) using a hybrid assembly approach.</title>
        <authorList>
            <person name="Shimizu T."/>
            <person name="Tanizawa Y."/>
            <person name="Mochizuki T."/>
            <person name="Nagasaki H."/>
            <person name="Yoshioka T."/>
            <person name="Toyoda A."/>
            <person name="Fujiyama A."/>
            <person name="Kaminuma E."/>
            <person name="Nakamura Y."/>
        </authorList>
    </citation>
    <scope>NUCLEOTIDE SEQUENCE [LARGE SCALE GENOMIC DNA]</scope>
    <source>
        <strain evidence="2">cv. Miyagawa wase</strain>
    </source>
</reference>
<organism evidence="1 2">
    <name type="scientific">Citrus unshiu</name>
    <name type="common">Satsuma mandarin</name>
    <name type="synonym">Citrus nobilis var. unshiu</name>
    <dbReference type="NCBI Taxonomy" id="55188"/>
    <lineage>
        <taxon>Eukaryota</taxon>
        <taxon>Viridiplantae</taxon>
        <taxon>Streptophyta</taxon>
        <taxon>Embryophyta</taxon>
        <taxon>Tracheophyta</taxon>
        <taxon>Spermatophyta</taxon>
        <taxon>Magnoliopsida</taxon>
        <taxon>eudicotyledons</taxon>
        <taxon>Gunneridae</taxon>
        <taxon>Pentapetalae</taxon>
        <taxon>rosids</taxon>
        <taxon>malvids</taxon>
        <taxon>Sapindales</taxon>
        <taxon>Rutaceae</taxon>
        <taxon>Aurantioideae</taxon>
        <taxon>Citrus</taxon>
    </lineage>
</organism>